<keyword evidence="2" id="KW-1133">Transmembrane helix</keyword>
<dbReference type="HOGENOM" id="CLU_017396_0_0_1"/>
<feature type="compositionally biased region" description="Acidic residues" evidence="1">
    <location>
        <begin position="13"/>
        <end position="26"/>
    </location>
</feature>
<dbReference type="KEGG" id="bze:COCCADRAFT_87251"/>
<dbReference type="EMBL" id="KI964558">
    <property type="protein sequence ID" value="EUC36774.1"/>
    <property type="molecule type" value="Genomic_DNA"/>
</dbReference>
<feature type="transmembrane region" description="Helical" evidence="2">
    <location>
        <begin position="376"/>
        <end position="399"/>
    </location>
</feature>
<protein>
    <submittedName>
        <fullName evidence="3">Uncharacterized protein</fullName>
    </submittedName>
</protein>
<reference evidence="3 4" key="1">
    <citation type="journal article" date="2013" name="PLoS Genet.">
        <title>Comparative genome structure, secondary metabolite, and effector coding capacity across Cochliobolus pathogens.</title>
        <authorList>
            <person name="Condon B.J."/>
            <person name="Leng Y."/>
            <person name="Wu D."/>
            <person name="Bushley K.E."/>
            <person name="Ohm R.A."/>
            <person name="Otillar R."/>
            <person name="Martin J."/>
            <person name="Schackwitz W."/>
            <person name="Grimwood J."/>
            <person name="MohdZainudin N."/>
            <person name="Xue C."/>
            <person name="Wang R."/>
            <person name="Manning V.A."/>
            <person name="Dhillon B."/>
            <person name="Tu Z.J."/>
            <person name="Steffenson B.J."/>
            <person name="Salamov A."/>
            <person name="Sun H."/>
            <person name="Lowry S."/>
            <person name="LaButti K."/>
            <person name="Han J."/>
            <person name="Copeland A."/>
            <person name="Lindquist E."/>
            <person name="Barry K."/>
            <person name="Schmutz J."/>
            <person name="Baker S.E."/>
            <person name="Ciuffetti L.M."/>
            <person name="Grigoriev I.V."/>
            <person name="Zhong S."/>
            <person name="Turgeon B.G."/>
        </authorList>
    </citation>
    <scope>NUCLEOTIDE SEQUENCE [LARGE SCALE GENOMIC DNA]</scope>
    <source>
        <strain evidence="3 4">26-R-13</strain>
    </source>
</reference>
<evidence type="ECO:0000256" key="1">
    <source>
        <dbReference type="SAM" id="MobiDB-lite"/>
    </source>
</evidence>
<feature type="region of interest" description="Disordered" evidence="1">
    <location>
        <begin position="158"/>
        <end position="199"/>
    </location>
</feature>
<feature type="compositionally biased region" description="Low complexity" evidence="1">
    <location>
        <begin position="182"/>
        <end position="199"/>
    </location>
</feature>
<keyword evidence="4" id="KW-1185">Reference proteome</keyword>
<dbReference type="RefSeq" id="XP_007708978.1">
    <property type="nucleotide sequence ID" value="XM_007710788.1"/>
</dbReference>
<dbReference type="eggNOG" id="ENOG502SRYH">
    <property type="taxonomic scope" value="Eukaryota"/>
</dbReference>
<name>W6YMQ0_COCC2</name>
<evidence type="ECO:0000256" key="2">
    <source>
        <dbReference type="SAM" id="Phobius"/>
    </source>
</evidence>
<accession>W6YMQ0</accession>
<proteinExistence type="predicted"/>
<keyword evidence="2" id="KW-0812">Transmembrane</keyword>
<feature type="transmembrane region" description="Helical" evidence="2">
    <location>
        <begin position="406"/>
        <end position="426"/>
    </location>
</feature>
<dbReference type="OrthoDB" id="5355526at2759"/>
<dbReference type="Proteomes" id="UP000053841">
    <property type="component" value="Unassembled WGS sequence"/>
</dbReference>
<gene>
    <name evidence="3" type="ORF">COCCADRAFT_87251</name>
</gene>
<sequence>MSSTATGKQQEDEGRDEEENEVEESKDDDREKVHSLNRMPDLVPEVYLPMESGEAFIKKRYHRTLFSQIQVALDNLFIAAGFLEPPLEPGMVRVRWICRCGESFFGDVMEYRHNGIHELTDRMNRSTGASITVASYSKTSKNQNWNFKFPAWARRGTGTSSVKATTPNSGGGLPQYNAPDRSAPLTSSAPATNTPTNSTPRLHLLACAHRTERRKCLLQDPIDSVSTDRALFCFMKQQMRCNNSRFRSILAMRSIQGMFFVKFRLRMGNNVEVRDHNPCCTSMNPAICECIPPAPKVEPSQDAEYRCSRPGPLAIWPPVLSQDLMHMLSSPQCIHEDETWVLDQLPKRTAGKLQVCVGKPAEGWGIYYKEGIDFDMIVGVVFAVFLLGSLLFGILWSVLERDIQGAFDVSAYVVTAISVFVTWVATRAKNLG</sequence>
<evidence type="ECO:0000313" key="3">
    <source>
        <dbReference type="EMBL" id="EUC36774.1"/>
    </source>
</evidence>
<dbReference type="GeneID" id="19152328"/>
<organism evidence="3 4">
    <name type="scientific">Cochliobolus carbonum (strain 26-R-13)</name>
    <name type="common">Maize leaf spot fungus</name>
    <name type="synonym">Bipolaris zeicola</name>
    <dbReference type="NCBI Taxonomy" id="930089"/>
    <lineage>
        <taxon>Eukaryota</taxon>
        <taxon>Fungi</taxon>
        <taxon>Dikarya</taxon>
        <taxon>Ascomycota</taxon>
        <taxon>Pezizomycotina</taxon>
        <taxon>Dothideomycetes</taxon>
        <taxon>Pleosporomycetidae</taxon>
        <taxon>Pleosporales</taxon>
        <taxon>Pleosporineae</taxon>
        <taxon>Pleosporaceae</taxon>
        <taxon>Bipolaris</taxon>
    </lineage>
</organism>
<keyword evidence="2" id="KW-0472">Membrane</keyword>
<feature type="region of interest" description="Disordered" evidence="1">
    <location>
        <begin position="1"/>
        <end position="36"/>
    </location>
</feature>
<dbReference type="AlphaFoldDB" id="W6YMQ0"/>
<evidence type="ECO:0000313" key="4">
    <source>
        <dbReference type="Proteomes" id="UP000053841"/>
    </source>
</evidence>
<feature type="compositionally biased region" description="Polar residues" evidence="1">
    <location>
        <begin position="158"/>
        <end position="168"/>
    </location>
</feature>